<gene>
    <name evidence="2" type="ORF">OSTQU699_LOCUS1695</name>
</gene>
<organism evidence="2 3">
    <name type="scientific">Ostreobium quekettii</name>
    <dbReference type="NCBI Taxonomy" id="121088"/>
    <lineage>
        <taxon>Eukaryota</taxon>
        <taxon>Viridiplantae</taxon>
        <taxon>Chlorophyta</taxon>
        <taxon>core chlorophytes</taxon>
        <taxon>Ulvophyceae</taxon>
        <taxon>TCBD clade</taxon>
        <taxon>Bryopsidales</taxon>
        <taxon>Ostreobineae</taxon>
        <taxon>Ostreobiaceae</taxon>
        <taxon>Ostreobium</taxon>
    </lineage>
</organism>
<dbReference type="Proteomes" id="UP000708148">
    <property type="component" value="Unassembled WGS sequence"/>
</dbReference>
<sequence length="399" mass="43434">MPTSTLRQQTVAMIHKNVAYQKRRCCLNACIALTPLLFVSLIYAIQLSIDRDAGSLENVKRGCPCLCCDRANITNCRSSAGLEGRQCPDAEVCNSKGCGAKLPSQGEIALCRIEHPVSWPPAIQNRVAHLRDRPWASNAVMLYAGQDEEVASTIASYMFSDSPSFNITGNKFMQMAKEQDVFRGEMFTNEGFVFGTDWEPGQHAQVDLAFSSHFSDLHTLSQKCSAVPGVSAVFSENDSDLSFSEIIRSSSSGDALTDSCVNILPLLTTADGISRQFSCSFEEANCNASRTFHEPLSTRKLLGGLFAEREYIGAWDFKVPIHPGCSPWQNSPLMAPSTARVPPKNPTLRLCRPISEDLMRPVSKRGAPGACPSDAAVMGFPAGIPEAPLMSPTPCRQFP</sequence>
<comment type="caution">
    <text evidence="2">The sequence shown here is derived from an EMBL/GenBank/DDBJ whole genome shotgun (WGS) entry which is preliminary data.</text>
</comment>
<evidence type="ECO:0000256" key="1">
    <source>
        <dbReference type="SAM" id="Phobius"/>
    </source>
</evidence>
<keyword evidence="1" id="KW-0812">Transmembrane</keyword>
<proteinExistence type="predicted"/>
<accession>A0A8S1INL1</accession>
<reference evidence="2" key="1">
    <citation type="submission" date="2020-12" db="EMBL/GenBank/DDBJ databases">
        <authorList>
            <person name="Iha C."/>
        </authorList>
    </citation>
    <scope>NUCLEOTIDE SEQUENCE</scope>
</reference>
<protein>
    <submittedName>
        <fullName evidence="2">Uncharacterized protein</fullName>
    </submittedName>
</protein>
<name>A0A8S1INL1_9CHLO</name>
<dbReference type="EMBL" id="CAJHUC010000460">
    <property type="protein sequence ID" value="CAD7696334.1"/>
    <property type="molecule type" value="Genomic_DNA"/>
</dbReference>
<feature type="transmembrane region" description="Helical" evidence="1">
    <location>
        <begin position="25"/>
        <end position="45"/>
    </location>
</feature>
<keyword evidence="1" id="KW-0472">Membrane</keyword>
<evidence type="ECO:0000313" key="2">
    <source>
        <dbReference type="EMBL" id="CAD7696334.1"/>
    </source>
</evidence>
<dbReference type="AlphaFoldDB" id="A0A8S1INL1"/>
<keyword evidence="1" id="KW-1133">Transmembrane helix</keyword>
<evidence type="ECO:0000313" key="3">
    <source>
        <dbReference type="Proteomes" id="UP000708148"/>
    </source>
</evidence>
<keyword evidence="3" id="KW-1185">Reference proteome</keyword>